<dbReference type="SUPFAM" id="SSF47598">
    <property type="entry name" value="Ribbon-helix-helix"/>
    <property type="match status" value="1"/>
</dbReference>
<dbReference type="GO" id="GO:0006355">
    <property type="term" value="P:regulation of DNA-templated transcription"/>
    <property type="evidence" value="ECO:0007669"/>
    <property type="project" value="InterPro"/>
</dbReference>
<accession>A0A7X0HTE5</accession>
<proteinExistence type="predicted"/>
<reference evidence="1 2" key="1">
    <citation type="submission" date="2020-08" db="EMBL/GenBank/DDBJ databases">
        <title>Genomic Encyclopedia of Type Strains, Phase IV (KMG-IV): sequencing the most valuable type-strain genomes for metagenomic binning, comparative biology and taxonomic classification.</title>
        <authorList>
            <person name="Goeker M."/>
        </authorList>
    </citation>
    <scope>NUCLEOTIDE SEQUENCE [LARGE SCALE GENOMIC DNA]</scope>
    <source>
        <strain evidence="1 2">DSM 5391</strain>
    </source>
</reference>
<evidence type="ECO:0000313" key="2">
    <source>
        <dbReference type="Proteomes" id="UP000531594"/>
    </source>
</evidence>
<dbReference type="AlphaFoldDB" id="A0A7X0HTE5"/>
<comment type="caution">
    <text evidence="1">The sequence shown here is derived from an EMBL/GenBank/DDBJ whole genome shotgun (WGS) entry which is preliminary data.</text>
</comment>
<evidence type="ECO:0000313" key="1">
    <source>
        <dbReference type="EMBL" id="MBB6446498.1"/>
    </source>
</evidence>
<organism evidence="1 2">
    <name type="scientific">Bacillus benzoevorans</name>
    <dbReference type="NCBI Taxonomy" id="1456"/>
    <lineage>
        <taxon>Bacteria</taxon>
        <taxon>Bacillati</taxon>
        <taxon>Bacillota</taxon>
        <taxon>Bacilli</taxon>
        <taxon>Bacillales</taxon>
        <taxon>Bacillaceae</taxon>
        <taxon>Bacillus</taxon>
    </lineage>
</organism>
<dbReference type="Pfam" id="PF05534">
    <property type="entry name" value="HicB"/>
    <property type="match status" value="1"/>
</dbReference>
<keyword evidence="2" id="KW-1185">Reference proteome</keyword>
<dbReference type="EMBL" id="JACHGK010000011">
    <property type="protein sequence ID" value="MBB6446498.1"/>
    <property type="molecule type" value="Genomic_DNA"/>
</dbReference>
<gene>
    <name evidence="1" type="ORF">HNR53_003157</name>
</gene>
<dbReference type="Proteomes" id="UP000531594">
    <property type="component" value="Unassembled WGS sequence"/>
</dbReference>
<dbReference type="InterPro" id="IPR008651">
    <property type="entry name" value="Uncharacterised_HicB"/>
</dbReference>
<sequence length="47" mass="5266">MTNDTKINFTLRTDKKVIEQIGVKAAELGISKNAFIVMMLRKELAGK</sequence>
<dbReference type="RefSeq" id="WP_184527550.1">
    <property type="nucleotide sequence ID" value="NZ_JACHGK010000011.1"/>
</dbReference>
<dbReference type="InterPro" id="IPR010985">
    <property type="entry name" value="Ribbon_hlx_hlx"/>
</dbReference>
<protein>
    <submittedName>
        <fullName evidence="1">Putative HicB family RNase H-like nuclease</fullName>
    </submittedName>
</protein>
<name>A0A7X0HTE5_9BACI</name>